<evidence type="ECO:0000313" key="1">
    <source>
        <dbReference type="EMBL" id="OGJ02420.1"/>
    </source>
</evidence>
<dbReference type="EMBL" id="MFVU01000002">
    <property type="protein sequence ID" value="OGJ02420.1"/>
    <property type="molecule type" value="Genomic_DNA"/>
</dbReference>
<reference evidence="1 2" key="1">
    <citation type="journal article" date="2016" name="Nat. Commun.">
        <title>Thousands of microbial genomes shed light on interconnected biogeochemical processes in an aquifer system.</title>
        <authorList>
            <person name="Anantharaman K."/>
            <person name="Brown C.T."/>
            <person name="Hug L.A."/>
            <person name="Sharon I."/>
            <person name="Castelle C.J."/>
            <person name="Probst A.J."/>
            <person name="Thomas B.C."/>
            <person name="Singh A."/>
            <person name="Wilkins M.J."/>
            <person name="Karaoz U."/>
            <person name="Brodie E.L."/>
            <person name="Williams K.H."/>
            <person name="Hubbard S.S."/>
            <person name="Banfield J.F."/>
        </authorList>
    </citation>
    <scope>NUCLEOTIDE SEQUENCE [LARGE SCALE GENOMIC DNA]</scope>
</reference>
<evidence type="ECO:0000313" key="2">
    <source>
        <dbReference type="Proteomes" id="UP000178645"/>
    </source>
</evidence>
<protein>
    <submittedName>
        <fullName evidence="1">Uncharacterized protein</fullName>
    </submittedName>
</protein>
<name>A0A1F6Y7R7_9BACT</name>
<proteinExistence type="predicted"/>
<dbReference type="AlphaFoldDB" id="A0A1F6Y7R7"/>
<comment type="caution">
    <text evidence="1">The sequence shown here is derived from an EMBL/GenBank/DDBJ whole genome shotgun (WGS) entry which is preliminary data.</text>
</comment>
<sequence length="368" mass="42699">MPKYDGPPRNPRIISIFEGERISFVGNQDGLIEKISGDRLGQAFDSVNDFFEDHREFSASSALPALKLYLLVSILSSPKTDTLEINEKIEGRLRRIADIEKKFSDPKNCLPTVGVEIEVPKKVVNSGHEFLLRRIGIPNTRERWSLHEFKPKFTYSPWTQGRILEDLSKLGLIPKDEEPISMHVNFGVPGHIIFGDLLSHQKDTVLLNDLFVYAYSSPARIMARKTDLAYKYDRAEPEPKNRSNLRVEFRANEFKDYPTYRLLVETQRLVAMYLAYLKKMLRKETLSETEERLALLWEDFEKEARKFLYEDQSIPPRIYDQSKKQTVEIMERDLGLKEKSRVLMTKYSKLVAGIINLDQEPEKEIPGK</sequence>
<organism evidence="1 2">
    <name type="scientific">Candidatus Nomurabacteria bacterium RIFCSPLOWO2_12_FULL_44_11</name>
    <dbReference type="NCBI Taxonomy" id="1801796"/>
    <lineage>
        <taxon>Bacteria</taxon>
        <taxon>Candidatus Nomuraibacteriota</taxon>
    </lineage>
</organism>
<dbReference type="Proteomes" id="UP000178645">
    <property type="component" value="Unassembled WGS sequence"/>
</dbReference>
<gene>
    <name evidence="1" type="ORF">A3G53_03345</name>
</gene>
<accession>A0A1F6Y7R7</accession>